<dbReference type="Proteomes" id="UP000186817">
    <property type="component" value="Unassembled WGS sequence"/>
</dbReference>
<keyword evidence="3" id="KW-1185">Reference proteome</keyword>
<evidence type="ECO:0000256" key="1">
    <source>
        <dbReference type="SAM" id="MobiDB-lite"/>
    </source>
</evidence>
<organism evidence="2 3">
    <name type="scientific">Symbiodinium microadriaticum</name>
    <name type="common">Dinoflagellate</name>
    <name type="synonym">Zooxanthella microadriatica</name>
    <dbReference type="NCBI Taxonomy" id="2951"/>
    <lineage>
        <taxon>Eukaryota</taxon>
        <taxon>Sar</taxon>
        <taxon>Alveolata</taxon>
        <taxon>Dinophyceae</taxon>
        <taxon>Suessiales</taxon>
        <taxon>Symbiodiniaceae</taxon>
        <taxon>Symbiodinium</taxon>
    </lineage>
</organism>
<dbReference type="EMBL" id="LSRX01002728">
    <property type="protein sequence ID" value="OLP75170.1"/>
    <property type="molecule type" value="Genomic_DNA"/>
</dbReference>
<comment type="caution">
    <text evidence="2">The sequence shown here is derived from an EMBL/GenBank/DDBJ whole genome shotgun (WGS) entry which is preliminary data.</text>
</comment>
<accession>A0A1Q9BX54</accession>
<proteinExistence type="predicted"/>
<name>A0A1Q9BX54_SYMMI</name>
<evidence type="ECO:0000313" key="2">
    <source>
        <dbReference type="EMBL" id="OLP75170.1"/>
    </source>
</evidence>
<protein>
    <submittedName>
        <fullName evidence="2">Uncharacterized protein</fullName>
    </submittedName>
</protein>
<gene>
    <name evidence="2" type="ORF">AK812_SmicGene45077</name>
</gene>
<reference evidence="2 3" key="1">
    <citation type="submission" date="2016-02" db="EMBL/GenBank/DDBJ databases">
        <title>Genome analysis of coral dinoflagellate symbionts highlights evolutionary adaptations to a symbiotic lifestyle.</title>
        <authorList>
            <person name="Aranda M."/>
            <person name="Li Y."/>
            <person name="Liew Y.J."/>
            <person name="Baumgarten S."/>
            <person name="Simakov O."/>
            <person name="Wilson M."/>
            <person name="Piel J."/>
            <person name="Ashoor H."/>
            <person name="Bougouffa S."/>
            <person name="Bajic V.B."/>
            <person name="Ryu T."/>
            <person name="Ravasi T."/>
            <person name="Bayer T."/>
            <person name="Micklem G."/>
            <person name="Kim H."/>
            <person name="Bhak J."/>
            <person name="Lajeunesse T.C."/>
            <person name="Voolstra C.R."/>
        </authorList>
    </citation>
    <scope>NUCLEOTIDE SEQUENCE [LARGE SCALE GENOMIC DNA]</scope>
    <source>
        <strain evidence="2 3">CCMP2467</strain>
    </source>
</reference>
<feature type="region of interest" description="Disordered" evidence="1">
    <location>
        <begin position="1"/>
        <end position="24"/>
    </location>
</feature>
<dbReference type="OrthoDB" id="450076at2759"/>
<evidence type="ECO:0000313" key="3">
    <source>
        <dbReference type="Proteomes" id="UP000186817"/>
    </source>
</evidence>
<dbReference type="AlphaFoldDB" id="A0A1Q9BX54"/>
<sequence length="94" mass="10647">MGSWPWSRPYAATRPSAPQQPSRRVRLQQLPGGIFRLEVPELAQEVEKPRSRLPFSPGRYDAITRGPNNVGAYAWVSRRMRSAKSARLTSKPET</sequence>